<name>A0A8K0IND7_COCNU</name>
<comment type="caution">
    <text evidence="1">The sequence shown here is derived from an EMBL/GenBank/DDBJ whole genome shotgun (WGS) entry which is preliminary data.</text>
</comment>
<protein>
    <submittedName>
        <fullName evidence="1">Uncharacterized protein</fullName>
    </submittedName>
</protein>
<dbReference type="Proteomes" id="UP000797356">
    <property type="component" value="Chromosome 11"/>
</dbReference>
<reference evidence="1" key="2">
    <citation type="submission" date="2019-07" db="EMBL/GenBank/DDBJ databases">
        <authorList>
            <person name="Yang Y."/>
            <person name="Bocs S."/>
            <person name="Baudouin L."/>
        </authorList>
    </citation>
    <scope>NUCLEOTIDE SEQUENCE</scope>
    <source>
        <tissue evidence="1">Spear leaf of Hainan Tall coconut</tissue>
    </source>
</reference>
<sequence length="68" mass="7603">MDLNLIRDLHHPMEFTLPHRKGSIPRRRQGTRATSVMGILLRLPLLHLGPTTTAMMMMLPASPSCVDA</sequence>
<organism evidence="1 2">
    <name type="scientific">Cocos nucifera</name>
    <name type="common">Coconut palm</name>
    <dbReference type="NCBI Taxonomy" id="13894"/>
    <lineage>
        <taxon>Eukaryota</taxon>
        <taxon>Viridiplantae</taxon>
        <taxon>Streptophyta</taxon>
        <taxon>Embryophyta</taxon>
        <taxon>Tracheophyta</taxon>
        <taxon>Spermatophyta</taxon>
        <taxon>Magnoliopsida</taxon>
        <taxon>Liliopsida</taxon>
        <taxon>Arecaceae</taxon>
        <taxon>Arecoideae</taxon>
        <taxon>Cocoseae</taxon>
        <taxon>Attaleinae</taxon>
        <taxon>Cocos</taxon>
    </lineage>
</organism>
<gene>
    <name evidence="1" type="ORF">COCNU_11G003480</name>
</gene>
<accession>A0A8K0IND7</accession>
<proteinExistence type="predicted"/>
<evidence type="ECO:0000313" key="1">
    <source>
        <dbReference type="EMBL" id="KAG1363521.1"/>
    </source>
</evidence>
<evidence type="ECO:0000313" key="2">
    <source>
        <dbReference type="Proteomes" id="UP000797356"/>
    </source>
</evidence>
<keyword evidence="2" id="KW-1185">Reference proteome</keyword>
<dbReference type="EMBL" id="CM017882">
    <property type="protein sequence ID" value="KAG1363521.1"/>
    <property type="molecule type" value="Genomic_DNA"/>
</dbReference>
<reference evidence="1" key="1">
    <citation type="journal article" date="2017" name="Gigascience">
        <title>The genome draft of coconut (Cocos nucifera).</title>
        <authorList>
            <person name="Xiao Y."/>
            <person name="Xu P."/>
            <person name="Fan H."/>
            <person name="Baudouin L."/>
            <person name="Xia W."/>
            <person name="Bocs S."/>
            <person name="Xu J."/>
            <person name="Li Q."/>
            <person name="Guo A."/>
            <person name="Zhou L."/>
            <person name="Li J."/>
            <person name="Wu Y."/>
            <person name="Ma Z."/>
            <person name="Armero A."/>
            <person name="Issali A.E."/>
            <person name="Liu N."/>
            <person name="Peng M."/>
            <person name="Yang Y."/>
        </authorList>
    </citation>
    <scope>NUCLEOTIDE SEQUENCE</scope>
    <source>
        <tissue evidence="1">Spear leaf of Hainan Tall coconut</tissue>
    </source>
</reference>
<dbReference type="AlphaFoldDB" id="A0A8K0IND7"/>